<dbReference type="AlphaFoldDB" id="A0A9P6T6N4"/>
<evidence type="ECO:0000313" key="3">
    <source>
        <dbReference type="Proteomes" id="UP000886653"/>
    </source>
</evidence>
<gene>
    <name evidence="2" type="ORF">CROQUDRAFT_337349</name>
</gene>
<proteinExistence type="predicted"/>
<comment type="caution">
    <text evidence="2">The sequence shown here is derived from an EMBL/GenBank/DDBJ whole genome shotgun (WGS) entry which is preliminary data.</text>
</comment>
<name>A0A9P6T6N4_9BASI</name>
<dbReference type="Proteomes" id="UP000886653">
    <property type="component" value="Unassembled WGS sequence"/>
</dbReference>
<dbReference type="EMBL" id="MU167423">
    <property type="protein sequence ID" value="KAG0140740.1"/>
    <property type="molecule type" value="Genomic_DNA"/>
</dbReference>
<protein>
    <submittedName>
        <fullName evidence="2">Uncharacterized protein</fullName>
    </submittedName>
</protein>
<feature type="compositionally biased region" description="Polar residues" evidence="1">
    <location>
        <begin position="94"/>
        <end position="107"/>
    </location>
</feature>
<sequence length="249" mass="28285">MLATSTAALASTVTTRSSLSALSRIEHGLDRTIRTLERHLRRKLDTLEEHKLIIDRLDRELASWPGNNRIHHLEAVDLTQTIVTAERERMRAGSQASDSNYRPSSAYLTSQPSQKAFIDHHHHHPHSTIISTIISKPKEINQISSRHSISIATVFDPPTITPTTDIKLRASELLNALALNQSNTLLPNHHLTFHKRSNSCFNLHHPTLSRSTSFTHTRLDHDWYSINERTRNTLAQHRSHHPPEPDPSV</sequence>
<keyword evidence="3" id="KW-1185">Reference proteome</keyword>
<organism evidence="2 3">
    <name type="scientific">Cronartium quercuum f. sp. fusiforme G11</name>
    <dbReference type="NCBI Taxonomy" id="708437"/>
    <lineage>
        <taxon>Eukaryota</taxon>
        <taxon>Fungi</taxon>
        <taxon>Dikarya</taxon>
        <taxon>Basidiomycota</taxon>
        <taxon>Pucciniomycotina</taxon>
        <taxon>Pucciniomycetes</taxon>
        <taxon>Pucciniales</taxon>
        <taxon>Coleosporiaceae</taxon>
        <taxon>Cronartium</taxon>
    </lineage>
</organism>
<evidence type="ECO:0000313" key="2">
    <source>
        <dbReference type="EMBL" id="KAG0140740.1"/>
    </source>
</evidence>
<feature type="region of interest" description="Disordered" evidence="1">
    <location>
        <begin position="88"/>
        <end position="107"/>
    </location>
</feature>
<evidence type="ECO:0000256" key="1">
    <source>
        <dbReference type="SAM" id="MobiDB-lite"/>
    </source>
</evidence>
<dbReference type="OrthoDB" id="10435590at2759"/>
<reference evidence="2" key="1">
    <citation type="submission" date="2013-11" db="EMBL/GenBank/DDBJ databases">
        <title>Genome sequence of the fusiform rust pathogen reveals effectors for host alternation and coevolution with pine.</title>
        <authorList>
            <consortium name="DOE Joint Genome Institute"/>
            <person name="Smith K."/>
            <person name="Pendleton A."/>
            <person name="Kubisiak T."/>
            <person name="Anderson C."/>
            <person name="Salamov A."/>
            <person name="Aerts A."/>
            <person name="Riley R."/>
            <person name="Clum A."/>
            <person name="Lindquist E."/>
            <person name="Ence D."/>
            <person name="Campbell M."/>
            <person name="Kronenberg Z."/>
            <person name="Feau N."/>
            <person name="Dhillon B."/>
            <person name="Hamelin R."/>
            <person name="Burleigh J."/>
            <person name="Smith J."/>
            <person name="Yandell M."/>
            <person name="Nelson C."/>
            <person name="Grigoriev I."/>
            <person name="Davis J."/>
        </authorList>
    </citation>
    <scope>NUCLEOTIDE SEQUENCE</scope>
    <source>
        <strain evidence="2">G11</strain>
    </source>
</reference>
<accession>A0A9P6T6N4</accession>